<reference evidence="1 2" key="1">
    <citation type="submission" date="2015-06" db="EMBL/GenBank/DDBJ databases">
        <authorList>
            <person name="Xie B.-B."/>
            <person name="Rong J.-C."/>
            <person name="Qin Q.-L."/>
            <person name="Zhang Y.-Z."/>
        </authorList>
    </citation>
    <scope>NUCLEOTIDE SEQUENCE [LARGE SCALE GENOMIC DNA]</scope>
    <source>
        <strain evidence="1 2">JCM 20779</strain>
    </source>
</reference>
<gene>
    <name evidence="1" type="ORF">PPIS_a1888</name>
</gene>
<evidence type="ECO:0000313" key="2">
    <source>
        <dbReference type="Proteomes" id="UP000016521"/>
    </source>
</evidence>
<dbReference type="Proteomes" id="UP000016521">
    <property type="component" value="Chromosome I"/>
</dbReference>
<organism evidence="1 2">
    <name type="scientific">Pseudoalteromonas piscicida</name>
    <dbReference type="NCBI Taxonomy" id="43662"/>
    <lineage>
        <taxon>Bacteria</taxon>
        <taxon>Pseudomonadati</taxon>
        <taxon>Pseudomonadota</taxon>
        <taxon>Gammaproteobacteria</taxon>
        <taxon>Alteromonadales</taxon>
        <taxon>Pseudoalteromonadaceae</taxon>
        <taxon>Pseudoalteromonas</taxon>
    </lineage>
</organism>
<keyword evidence="2" id="KW-1185">Reference proteome</keyword>
<protein>
    <submittedName>
        <fullName evidence="1">Uncharacterized protein</fullName>
    </submittedName>
</protein>
<accession>A0ABM6NDH9</accession>
<dbReference type="EMBL" id="CP011924">
    <property type="protein sequence ID" value="ATD06951.1"/>
    <property type="molecule type" value="Genomic_DNA"/>
</dbReference>
<evidence type="ECO:0000313" key="1">
    <source>
        <dbReference type="EMBL" id="ATD06951.1"/>
    </source>
</evidence>
<proteinExistence type="predicted"/>
<sequence>MFPLEGNERLVDVSSITNQAFPMVLFTWFTNIQHKNIDK</sequence>
<name>A0ABM6NDH9_PSEO7</name>